<dbReference type="Gene3D" id="3.40.50.12370">
    <property type="match status" value="1"/>
</dbReference>
<feature type="transmembrane region" description="Helical" evidence="6">
    <location>
        <begin position="42"/>
        <end position="64"/>
    </location>
</feature>
<keyword evidence="3 6" id="KW-0812">Transmembrane</keyword>
<feature type="transmembrane region" description="Helical" evidence="6">
    <location>
        <begin position="289"/>
        <end position="316"/>
    </location>
</feature>
<feature type="transmembrane region" description="Helical" evidence="6">
    <location>
        <begin position="85"/>
        <end position="112"/>
    </location>
</feature>
<dbReference type="InterPro" id="IPR002293">
    <property type="entry name" value="AA/rel_permease1"/>
</dbReference>
<reference evidence="8 9" key="1">
    <citation type="journal article" date="2022" name="Syst. Appl. Microbiol.">
        <title>Natronocalculus amylovorans gen. nov., sp. nov., and Natranaeroarchaeum aerophilus sp. nov., dominant culturable amylolytic natronoarchaea from hypersaline soda lakes in southwestern Siberia.</title>
        <authorList>
            <person name="Sorokin D.Y."/>
            <person name="Elcheninov A.G."/>
            <person name="Khizhniak T.V."/>
            <person name="Koenen M."/>
            <person name="Bale N.J."/>
            <person name="Damste J.S.S."/>
            <person name="Kublanov I.V."/>
        </authorList>
    </citation>
    <scope>NUCLEOTIDE SEQUENCE [LARGE SCALE GENOMIC DNA]</scope>
    <source>
        <strain evidence="8 9">AArc-St1-1</strain>
    </source>
</reference>
<evidence type="ECO:0000313" key="9">
    <source>
        <dbReference type="Proteomes" id="UP001202674"/>
    </source>
</evidence>
<evidence type="ECO:0000256" key="4">
    <source>
        <dbReference type="ARBA" id="ARBA00022989"/>
    </source>
</evidence>
<sequence>MPEELDRDLGLASVVAISMGAMIGSGIFILPGLAMAEAGPAVILAFVIAAVLVLPAAVSIAELGTAMPEAGGDYIFIERGMGPGAGTIAGLGTWLMLMFKGALALVGGMLYLGPIFSRLGVDVSGELVGPVPIENAAIGLSYALEITHLELIAVVIGALLITINVVGVKQTGGLQKILVLVMLFILGGFVALSAGNIEGGSYDGFFAEGSVGLFAATAMVLISYGGVTKVAAVAEEIENPGRNLPLGLLLSLGLTTGLYALIVFVLVGTVDAATLEGSEIPMVDGVEPFFGFLGVILIVVAAMFALISTANAGILTASRYPFALSRDNLLPDGFATVSDRFHTPVTSILITGAAMLFIIVTLPVEEIAKTAGAFQIVVYILVCLSLIAFRRRDPDWYDPDFRSPLYPWIQLFGVFAGLGILTQMDLLPQIGGVGIALLGALWYWVYGRQRVDRRGIVGEAIIDQVEPTTEASETPYRIVVPIADLDRERHHLRLAAASAANHDGEAELVVMNVITVPDQTSLAQEVGYEQERIDRQHVLLEEAEHIAEELEIGLRTRAIVGRDVGDTILHVVEQEQADDVLMGWSGSRKRRERVLGTHIDRVIEQAECEVTLVRHDGADNVGDVVAFVGEGPYSSVAVRKAAAFVQSADDATLTLVNVQSGDPSEDTADAIERGQSIIDETAQSVGLDEYDSNVVVTDDIESELVSIAQGYDTTCLGVSRAGSVERILSGAIPETIGEQVSGTIVLVRSGESTDRSLRSAILRRLTES</sequence>
<feature type="transmembrane region" description="Helical" evidence="6">
    <location>
        <begin position="9"/>
        <end position="30"/>
    </location>
</feature>
<protein>
    <submittedName>
        <fullName evidence="8">Amino acid permease</fullName>
    </submittedName>
</protein>
<name>A0AAE3FME1_9EURY</name>
<evidence type="ECO:0000256" key="5">
    <source>
        <dbReference type="ARBA" id="ARBA00023136"/>
    </source>
</evidence>
<comment type="subcellular location">
    <subcellularLocation>
        <location evidence="1">Cell membrane</location>
        <topology evidence="1">Multi-pass membrane protein</topology>
    </subcellularLocation>
</comment>
<dbReference type="RefSeq" id="WP_250593642.1">
    <property type="nucleotide sequence ID" value="NZ_JAKRVY010000001.1"/>
</dbReference>
<evidence type="ECO:0000313" key="8">
    <source>
        <dbReference type="EMBL" id="MCL9812108.1"/>
    </source>
</evidence>
<dbReference type="AlphaFoldDB" id="A0AAE3FME1"/>
<organism evidence="8 9">
    <name type="scientific">Natranaeroarchaeum aerophilus</name>
    <dbReference type="NCBI Taxonomy" id="2917711"/>
    <lineage>
        <taxon>Archaea</taxon>
        <taxon>Methanobacteriati</taxon>
        <taxon>Methanobacteriota</taxon>
        <taxon>Stenosarchaea group</taxon>
        <taxon>Halobacteria</taxon>
        <taxon>Halobacteriales</taxon>
        <taxon>Natronoarchaeaceae</taxon>
        <taxon>Natranaeroarchaeum</taxon>
    </lineage>
</organism>
<feature type="transmembrane region" description="Helical" evidence="6">
    <location>
        <begin position="146"/>
        <end position="165"/>
    </location>
</feature>
<keyword evidence="9" id="KW-1185">Reference proteome</keyword>
<evidence type="ECO:0000259" key="7">
    <source>
        <dbReference type="Pfam" id="PF00582"/>
    </source>
</evidence>
<gene>
    <name evidence="8" type="ORF">AArcSt11_00385</name>
</gene>
<feature type="transmembrane region" description="Helical" evidence="6">
    <location>
        <begin position="370"/>
        <end position="389"/>
    </location>
</feature>
<dbReference type="SUPFAM" id="SSF52402">
    <property type="entry name" value="Adenine nucleotide alpha hydrolases-like"/>
    <property type="match status" value="2"/>
</dbReference>
<dbReference type="Proteomes" id="UP001202674">
    <property type="component" value="Unassembled WGS sequence"/>
</dbReference>
<dbReference type="CDD" id="cd00293">
    <property type="entry name" value="USP-like"/>
    <property type="match status" value="1"/>
</dbReference>
<evidence type="ECO:0000256" key="3">
    <source>
        <dbReference type="ARBA" id="ARBA00022692"/>
    </source>
</evidence>
<evidence type="ECO:0000256" key="1">
    <source>
        <dbReference type="ARBA" id="ARBA00004651"/>
    </source>
</evidence>
<evidence type="ECO:0000256" key="2">
    <source>
        <dbReference type="ARBA" id="ARBA00022475"/>
    </source>
</evidence>
<keyword evidence="2" id="KW-1003">Cell membrane</keyword>
<dbReference type="GO" id="GO:0022857">
    <property type="term" value="F:transmembrane transporter activity"/>
    <property type="evidence" value="ECO:0007669"/>
    <property type="project" value="InterPro"/>
</dbReference>
<dbReference type="GO" id="GO:0005886">
    <property type="term" value="C:plasma membrane"/>
    <property type="evidence" value="ECO:0007669"/>
    <property type="project" value="UniProtKB-SubCell"/>
</dbReference>
<dbReference type="InterPro" id="IPR006016">
    <property type="entry name" value="UspA"/>
</dbReference>
<feature type="transmembrane region" description="Helical" evidence="6">
    <location>
        <begin position="177"/>
        <end position="197"/>
    </location>
</feature>
<dbReference type="InterPro" id="IPR050367">
    <property type="entry name" value="APC_superfamily"/>
</dbReference>
<accession>A0AAE3FME1</accession>
<feature type="domain" description="UspA" evidence="7">
    <location>
        <begin position="477"/>
        <end position="614"/>
    </location>
</feature>
<dbReference type="PANTHER" id="PTHR42770:SF7">
    <property type="entry name" value="MEMBRANE PROTEIN"/>
    <property type="match status" value="1"/>
</dbReference>
<evidence type="ECO:0000256" key="6">
    <source>
        <dbReference type="SAM" id="Phobius"/>
    </source>
</evidence>
<keyword evidence="4 6" id="KW-1133">Transmembrane helix</keyword>
<dbReference type="EMBL" id="JAKRVY010000001">
    <property type="protein sequence ID" value="MCL9812108.1"/>
    <property type="molecule type" value="Genomic_DNA"/>
</dbReference>
<dbReference type="Pfam" id="PF13520">
    <property type="entry name" value="AA_permease_2"/>
    <property type="match status" value="1"/>
</dbReference>
<comment type="caution">
    <text evidence="8">The sequence shown here is derived from an EMBL/GenBank/DDBJ whole genome shotgun (WGS) entry which is preliminary data.</text>
</comment>
<dbReference type="Pfam" id="PF00582">
    <property type="entry name" value="Usp"/>
    <property type="match status" value="1"/>
</dbReference>
<feature type="transmembrane region" description="Helical" evidence="6">
    <location>
        <begin position="209"/>
        <end position="234"/>
    </location>
</feature>
<feature type="transmembrane region" description="Helical" evidence="6">
    <location>
        <begin position="401"/>
        <end position="420"/>
    </location>
</feature>
<feature type="transmembrane region" description="Helical" evidence="6">
    <location>
        <begin position="426"/>
        <end position="446"/>
    </location>
</feature>
<feature type="transmembrane region" description="Helical" evidence="6">
    <location>
        <begin position="246"/>
        <end position="269"/>
    </location>
</feature>
<feature type="transmembrane region" description="Helical" evidence="6">
    <location>
        <begin position="345"/>
        <end position="364"/>
    </location>
</feature>
<dbReference type="PANTHER" id="PTHR42770">
    <property type="entry name" value="AMINO ACID TRANSPORTER-RELATED"/>
    <property type="match status" value="1"/>
</dbReference>
<dbReference type="Gene3D" id="1.20.1740.10">
    <property type="entry name" value="Amino acid/polyamine transporter I"/>
    <property type="match status" value="1"/>
</dbReference>
<keyword evidence="5 6" id="KW-0472">Membrane</keyword>
<proteinExistence type="predicted"/>